<name>A0ABZ0PXE6_9PSED</name>
<dbReference type="EMBL" id="CP137892">
    <property type="protein sequence ID" value="WPC05862.1"/>
    <property type="molecule type" value="Genomic_DNA"/>
</dbReference>
<evidence type="ECO:0000313" key="2">
    <source>
        <dbReference type="Proteomes" id="UP001305928"/>
    </source>
</evidence>
<proteinExistence type="predicted"/>
<protein>
    <submittedName>
        <fullName evidence="1">DUF2931 family protein</fullName>
    </submittedName>
</protein>
<accession>A0ABZ0PXE6</accession>
<dbReference type="RefSeq" id="WP_318645049.1">
    <property type="nucleotide sequence ID" value="NZ_CP137892.1"/>
</dbReference>
<organism evidence="1 2">
    <name type="scientific">Pseudomonas benzenivorans</name>
    <dbReference type="NCBI Taxonomy" id="556533"/>
    <lineage>
        <taxon>Bacteria</taxon>
        <taxon>Pseudomonadati</taxon>
        <taxon>Pseudomonadota</taxon>
        <taxon>Gammaproteobacteria</taxon>
        <taxon>Pseudomonadales</taxon>
        <taxon>Pseudomonadaceae</taxon>
        <taxon>Pseudomonas</taxon>
    </lineage>
</organism>
<gene>
    <name evidence="1" type="ORF">SBP02_03610</name>
</gene>
<dbReference type="Proteomes" id="UP001305928">
    <property type="component" value="Chromosome"/>
</dbReference>
<sequence length="212" mass="23269">MLVLALVAPLTVFGGSSEPPKPFKAWYLSFFAPDYMDVWLETVDVTDIRGNTYTEAMQGTVSIHQPEDGSGAPAGWPEYVGAGAGVHLNRLEVPERIFVRWQSLTEPQTYRVTLEVPESARELMRKPEKVNCPITGWATDYRNAVTIGLAPGGIAKLWVSGPCFKGTEILRVQAEIEPMGPDQGQSDGEYALSLEPAAKAYIEKHGIPYGSW</sequence>
<keyword evidence="2" id="KW-1185">Reference proteome</keyword>
<dbReference type="InterPro" id="IPR021326">
    <property type="entry name" value="DUF2931"/>
</dbReference>
<evidence type="ECO:0000313" key="1">
    <source>
        <dbReference type="EMBL" id="WPC05862.1"/>
    </source>
</evidence>
<dbReference type="Pfam" id="PF11153">
    <property type="entry name" value="DUF2931"/>
    <property type="match status" value="1"/>
</dbReference>
<reference evidence="1 2" key="1">
    <citation type="submission" date="2023-11" db="EMBL/GenBank/DDBJ databases">
        <title>Complete genome of Pseudomonas benzenivorans BA3361.</title>
        <authorList>
            <person name="Shin S.Y."/>
            <person name="Song J."/>
            <person name="Kang H."/>
        </authorList>
    </citation>
    <scope>NUCLEOTIDE SEQUENCE [LARGE SCALE GENOMIC DNA]</scope>
    <source>
        <strain evidence="1 2">HNIBRBA3361</strain>
    </source>
</reference>